<comment type="caution">
    <text evidence="7">The sequence shown here is derived from an EMBL/GenBank/DDBJ whole genome shotgun (WGS) entry which is preliminary data.</text>
</comment>
<keyword evidence="2 6" id="KW-0699">rRNA-binding</keyword>
<evidence type="ECO:0000256" key="1">
    <source>
        <dbReference type="ARBA" id="ARBA00010254"/>
    </source>
</evidence>
<dbReference type="PANTHER" id="PTHR10744:SF1">
    <property type="entry name" value="SMALL RIBOSOMAL SUBUNIT PROTEIN US17M"/>
    <property type="match status" value="1"/>
</dbReference>
<evidence type="ECO:0000256" key="6">
    <source>
        <dbReference type="HAMAP-Rule" id="MF_01345"/>
    </source>
</evidence>
<evidence type="ECO:0000256" key="5">
    <source>
        <dbReference type="ARBA" id="ARBA00023274"/>
    </source>
</evidence>
<evidence type="ECO:0000256" key="4">
    <source>
        <dbReference type="ARBA" id="ARBA00022980"/>
    </source>
</evidence>
<dbReference type="EMBL" id="MHIG01000030">
    <property type="protein sequence ID" value="OGY46619.1"/>
    <property type="molecule type" value="Genomic_DNA"/>
</dbReference>
<dbReference type="InterPro" id="IPR012340">
    <property type="entry name" value="NA-bd_OB-fold"/>
</dbReference>
<dbReference type="AlphaFoldDB" id="A0A1G1Y2Q7"/>
<dbReference type="NCBIfam" id="TIGR03635">
    <property type="entry name" value="uS17_bact"/>
    <property type="match status" value="1"/>
</dbReference>
<dbReference type="Gene3D" id="2.40.50.140">
    <property type="entry name" value="Nucleic acid-binding proteins"/>
    <property type="match status" value="1"/>
</dbReference>
<keyword evidence="4 6" id="KW-0689">Ribosomal protein</keyword>
<keyword evidence="5 6" id="KW-0687">Ribonucleoprotein</keyword>
<organism evidence="7 8">
    <name type="scientific">Candidatus Buchananbacteria bacterium RIFCSPHIGHO2_01_FULL_47_11b</name>
    <dbReference type="NCBI Taxonomy" id="1797537"/>
    <lineage>
        <taxon>Bacteria</taxon>
        <taxon>Candidatus Buchananiibacteriota</taxon>
    </lineage>
</organism>
<dbReference type="HAMAP" id="MF_01345_B">
    <property type="entry name" value="Ribosomal_uS17_B"/>
    <property type="match status" value="1"/>
</dbReference>
<dbReference type="GO" id="GO:0006412">
    <property type="term" value="P:translation"/>
    <property type="evidence" value="ECO:0007669"/>
    <property type="project" value="UniProtKB-UniRule"/>
</dbReference>
<comment type="function">
    <text evidence="6">One of the primary rRNA binding proteins, it binds specifically to the 5'-end of 16S ribosomal RNA.</text>
</comment>
<proteinExistence type="inferred from homology"/>
<dbReference type="InterPro" id="IPR019984">
    <property type="entry name" value="Ribosomal_uS17_bact/chlr"/>
</dbReference>
<dbReference type="Proteomes" id="UP000178385">
    <property type="component" value="Unassembled WGS sequence"/>
</dbReference>
<dbReference type="InterPro" id="IPR000266">
    <property type="entry name" value="Ribosomal_uS17"/>
</dbReference>
<evidence type="ECO:0000256" key="2">
    <source>
        <dbReference type="ARBA" id="ARBA00022730"/>
    </source>
</evidence>
<comment type="similarity">
    <text evidence="1 6">Belongs to the universal ribosomal protein uS17 family.</text>
</comment>
<name>A0A1G1Y2Q7_9BACT</name>
<evidence type="ECO:0000256" key="3">
    <source>
        <dbReference type="ARBA" id="ARBA00022884"/>
    </source>
</evidence>
<dbReference type="PRINTS" id="PR00973">
    <property type="entry name" value="RIBOSOMALS17"/>
</dbReference>
<dbReference type="GO" id="GO:0019843">
    <property type="term" value="F:rRNA binding"/>
    <property type="evidence" value="ECO:0007669"/>
    <property type="project" value="UniProtKB-UniRule"/>
</dbReference>
<accession>A0A1G1Y2Q7</accession>
<evidence type="ECO:0000313" key="8">
    <source>
        <dbReference type="Proteomes" id="UP000178385"/>
    </source>
</evidence>
<dbReference type="GO" id="GO:0003735">
    <property type="term" value="F:structural constituent of ribosome"/>
    <property type="evidence" value="ECO:0007669"/>
    <property type="project" value="UniProtKB-UniRule"/>
</dbReference>
<keyword evidence="3 6" id="KW-0694">RNA-binding</keyword>
<sequence length="88" mass="9973">MKTNATTDKSKKPIVQRTLRGEVVSNKGDKTIVVSVSQTKYHPKYGKQYSTTKKYKAHDEHNTAQVGDTVAIVACRPISKDKRWRLVK</sequence>
<dbReference type="PANTHER" id="PTHR10744">
    <property type="entry name" value="40S RIBOSOMAL PROTEIN S11 FAMILY MEMBER"/>
    <property type="match status" value="1"/>
</dbReference>
<dbReference type="Pfam" id="PF00366">
    <property type="entry name" value="Ribosomal_S17"/>
    <property type="match status" value="1"/>
</dbReference>
<dbReference type="NCBIfam" id="NF004123">
    <property type="entry name" value="PRK05610.1"/>
    <property type="match status" value="1"/>
</dbReference>
<dbReference type="CDD" id="cd00364">
    <property type="entry name" value="Ribosomal_uS17"/>
    <property type="match status" value="1"/>
</dbReference>
<dbReference type="SUPFAM" id="SSF50249">
    <property type="entry name" value="Nucleic acid-binding proteins"/>
    <property type="match status" value="1"/>
</dbReference>
<evidence type="ECO:0000313" key="7">
    <source>
        <dbReference type="EMBL" id="OGY46619.1"/>
    </source>
</evidence>
<reference evidence="7 8" key="1">
    <citation type="journal article" date="2016" name="Nat. Commun.">
        <title>Thousands of microbial genomes shed light on interconnected biogeochemical processes in an aquifer system.</title>
        <authorList>
            <person name="Anantharaman K."/>
            <person name="Brown C.T."/>
            <person name="Hug L.A."/>
            <person name="Sharon I."/>
            <person name="Castelle C.J."/>
            <person name="Probst A.J."/>
            <person name="Thomas B.C."/>
            <person name="Singh A."/>
            <person name="Wilkins M.J."/>
            <person name="Karaoz U."/>
            <person name="Brodie E.L."/>
            <person name="Williams K.H."/>
            <person name="Hubbard S.S."/>
            <person name="Banfield J.F."/>
        </authorList>
    </citation>
    <scope>NUCLEOTIDE SEQUENCE [LARGE SCALE GENOMIC DNA]</scope>
</reference>
<gene>
    <name evidence="6" type="primary">rpsQ</name>
    <name evidence="7" type="ORF">A2840_01740</name>
</gene>
<comment type="subunit">
    <text evidence="6">Part of the 30S ribosomal subunit.</text>
</comment>
<protein>
    <recommendedName>
        <fullName evidence="6">Small ribosomal subunit protein uS17</fullName>
    </recommendedName>
</protein>
<dbReference type="GO" id="GO:0022627">
    <property type="term" value="C:cytosolic small ribosomal subunit"/>
    <property type="evidence" value="ECO:0007669"/>
    <property type="project" value="UniProtKB-UniRule"/>
</dbReference>